<evidence type="ECO:0000259" key="4">
    <source>
        <dbReference type="Pfam" id="PF26337"/>
    </source>
</evidence>
<dbReference type="EMBL" id="VUNB01000003">
    <property type="protein sequence ID" value="MST68857.1"/>
    <property type="molecule type" value="Genomic_DNA"/>
</dbReference>
<keyword evidence="1" id="KW-0808">Transferase</keyword>
<comment type="caution">
    <text evidence="5">The sequence shown here is derived from an EMBL/GenBank/DDBJ whole genome shotgun (WGS) entry which is preliminary data.</text>
</comment>
<dbReference type="Gene3D" id="3.40.50.2000">
    <property type="entry name" value="Glycogen Phosphorylase B"/>
    <property type="match status" value="2"/>
</dbReference>
<name>A0A6A8MBS4_9FIRM</name>
<feature type="domain" description="Glucosyltransferase 3-like N-terminal" evidence="3">
    <location>
        <begin position="12"/>
        <end position="162"/>
    </location>
</feature>
<feature type="domain" description="Glucosyltransferase 3-like C-terminal" evidence="4">
    <location>
        <begin position="285"/>
        <end position="410"/>
    </location>
</feature>
<dbReference type="AlphaFoldDB" id="A0A6A8MBS4"/>
<dbReference type="Pfam" id="PF26337">
    <property type="entry name" value="Gtf3_C"/>
    <property type="match status" value="1"/>
</dbReference>
<dbReference type="RefSeq" id="WP_154572324.1">
    <property type="nucleotide sequence ID" value="NZ_VUNB01000003.1"/>
</dbReference>
<evidence type="ECO:0000313" key="5">
    <source>
        <dbReference type="EMBL" id="MST68857.1"/>
    </source>
</evidence>
<proteinExistence type="predicted"/>
<evidence type="ECO:0000256" key="2">
    <source>
        <dbReference type="SAM" id="MobiDB-lite"/>
    </source>
</evidence>
<accession>A0A6A8MBS4</accession>
<protein>
    <submittedName>
        <fullName evidence="5">Uncharacterized protein</fullName>
    </submittedName>
</protein>
<dbReference type="Pfam" id="PF26334">
    <property type="entry name" value="Gtf3_N"/>
    <property type="match status" value="1"/>
</dbReference>
<feature type="region of interest" description="Disordered" evidence="2">
    <location>
        <begin position="262"/>
        <end position="282"/>
    </location>
</feature>
<gene>
    <name evidence="5" type="ORF">FYJ66_04525</name>
</gene>
<evidence type="ECO:0000259" key="3">
    <source>
        <dbReference type="Pfam" id="PF26334"/>
    </source>
</evidence>
<organism evidence="5">
    <name type="scientific">Baileyella intestinalis</name>
    <dbReference type="NCBI Taxonomy" id="2606709"/>
    <lineage>
        <taxon>Bacteria</taxon>
        <taxon>Bacillati</taxon>
        <taxon>Bacillota</taxon>
        <taxon>Clostridia</taxon>
        <taxon>Peptostreptococcales</taxon>
        <taxon>Anaerovoracaceae</taxon>
        <taxon>Baileyella</taxon>
    </lineage>
</organism>
<sequence>MNYFTHYVPWNQDSRMTSGVKGIEDIETIFCRNGARLLNIPSKRQTHHLSPARRLALQRPILRTWQEACGPLRTGDTLIILLPLHEKFGFLDSLIRRLKSRGIKIVFLAADLELARPATYSGLKSSYVIHQELSYLRQADGIITHNQAYTRLIQSRGINSSFMEFGLFDYLIPDEQLQRLQSRRNSGMPLVSSTDSGPSDGGTPLSPDADSGKSNVGTPRPDGPVIIATNLDPVKAGYAYHLPAGTDFILYGPNYRPELQQSAGAQSYGTRDGKKLNTAREPGVPGRITYGGAFQADDLIDHMKGSYGLLWDGPSPDTCAGPFGSYLRVNTPHRISLFLACGIPVIVWDQSAMAPLVLEHDLGFAVSSLEEIPAKRREISAVQYEEMAEKAWLTGARLRRGENTASILEQIRHL</sequence>
<evidence type="ECO:0000256" key="1">
    <source>
        <dbReference type="ARBA" id="ARBA00022679"/>
    </source>
</evidence>
<dbReference type="InterPro" id="IPR058591">
    <property type="entry name" value="Gtf3_N"/>
</dbReference>
<feature type="compositionally biased region" description="Low complexity" evidence="2">
    <location>
        <begin position="192"/>
        <end position="204"/>
    </location>
</feature>
<feature type="region of interest" description="Disordered" evidence="2">
    <location>
        <begin position="184"/>
        <end position="224"/>
    </location>
</feature>
<reference evidence="5" key="1">
    <citation type="submission" date="2019-09" db="EMBL/GenBank/DDBJ databases">
        <title>In-depth cultivation of the pig gut microbiome towards novel bacterial diversity and tailored functional studies.</title>
        <authorList>
            <person name="Wylensek D."/>
            <person name="Hitch T.C.A."/>
            <person name="Clavel T."/>
        </authorList>
    </citation>
    <scope>NUCLEOTIDE SEQUENCE</scope>
    <source>
        <strain evidence="5">RF-744-FAT-WT-3</strain>
    </source>
</reference>
<dbReference type="InterPro" id="IPR058592">
    <property type="entry name" value="Gtf3_C"/>
</dbReference>